<keyword evidence="1" id="KW-0732">Signal</keyword>
<dbReference type="SUPFAM" id="SSF103647">
    <property type="entry name" value="TSP type-3 repeat"/>
    <property type="match status" value="1"/>
</dbReference>
<dbReference type="NCBIfam" id="TIGR04131">
    <property type="entry name" value="Bac_Flav_CTERM"/>
    <property type="match status" value="1"/>
</dbReference>
<evidence type="ECO:0000259" key="3">
    <source>
        <dbReference type="PROSITE" id="PS50825"/>
    </source>
</evidence>
<evidence type="ECO:0000313" key="4">
    <source>
        <dbReference type="EMBL" id="REE80358.1"/>
    </source>
</evidence>
<name>A0A3D9RLD3_9FLAO</name>
<dbReference type="InterPro" id="IPR003367">
    <property type="entry name" value="Thrombospondin_3-like_rpt"/>
</dbReference>
<dbReference type="Pfam" id="PF13585">
    <property type="entry name" value="CHU_C"/>
    <property type="match status" value="1"/>
</dbReference>
<evidence type="ECO:0000256" key="1">
    <source>
        <dbReference type="ARBA" id="ARBA00022729"/>
    </source>
</evidence>
<accession>A0A3D9RLD3</accession>
<dbReference type="PROSITE" id="PS50825">
    <property type="entry name" value="HYR"/>
    <property type="match status" value="2"/>
</dbReference>
<dbReference type="Gene3D" id="4.10.1080.10">
    <property type="entry name" value="TSP type-3 repeat"/>
    <property type="match status" value="1"/>
</dbReference>
<organism evidence="4 5">
    <name type="scientific">Lutibacter oceani</name>
    <dbReference type="NCBI Taxonomy" id="1853311"/>
    <lineage>
        <taxon>Bacteria</taxon>
        <taxon>Pseudomonadati</taxon>
        <taxon>Bacteroidota</taxon>
        <taxon>Flavobacteriia</taxon>
        <taxon>Flavobacteriales</taxon>
        <taxon>Flavobacteriaceae</taxon>
        <taxon>Lutibacter</taxon>
    </lineage>
</organism>
<keyword evidence="2" id="KW-0677">Repeat</keyword>
<dbReference type="InterPro" id="IPR026341">
    <property type="entry name" value="T9SS_type_B"/>
</dbReference>
<evidence type="ECO:0000313" key="5">
    <source>
        <dbReference type="Proteomes" id="UP000256429"/>
    </source>
</evidence>
<dbReference type="RefSeq" id="WP_115880731.1">
    <property type="nucleotide sequence ID" value="NZ_QTTQ01000011.1"/>
</dbReference>
<dbReference type="InterPro" id="IPR013783">
    <property type="entry name" value="Ig-like_fold"/>
</dbReference>
<gene>
    <name evidence="4" type="ORF">BX611_2000</name>
</gene>
<reference evidence="4 5" key="1">
    <citation type="submission" date="2018-08" db="EMBL/GenBank/DDBJ databases">
        <title>Genomic Encyclopedia of Type Strains, Phase III (KMG-III): the genomes of soil and plant-associated and newly described type strains.</title>
        <authorList>
            <person name="Whitman W."/>
        </authorList>
    </citation>
    <scope>NUCLEOTIDE SEQUENCE [LARGE SCALE GENOMIC DNA]</scope>
    <source>
        <strain evidence="4 5">325-5</strain>
    </source>
</reference>
<sequence length="1906" mass="196255">MKNITHSAYFTHLIFFCEKFYFNRIKKLTKKPIKTLIILSLLFGFNLQAQTTIDFEGLGYTDNQQFGTSTNISIFTFAINASGPGDDITFDDGTVVGTGTGSLYDDNIDIGGITKWTISRTDGNEFKLESIVILDSGIGASSSGTIKAFKNSLQVGATVNINFDGIQNLTANTDFENIDEIQIEAADINFFIDDLVYSSAVGTVIAPTVLSTAATLVGSNDATLNGNVIADGGATITDRGFVYALTSTDATPTRAEANGTTIIDVPEGGVTTGVFNQAISSLVSSSEYSYIAYATNSVGTTESSVQTFTTGVSIGTGQAIIDFNSLGYLDNEQLTTSTSVSIFTFEIDSSGPGDDITYDNGSGAGGTGSGALFDDNLDVGGITKWTISTTNGDNFKFVSILIQDAGVGGSTSGTIKAFKSGVQVGSTVNINFNGNQNLSSNLDFQNIDEIQIEATDINFYIDDLVYEIPMFTAPADLCLDAGNQAGLGGGVPSGGVYSGPGVTDGGNGTTYSFDPATAGVGTHTITYTTSVGAASDDIEVFALPIVTFTALADLCLNSGVQTGLGGGSATGGIYSGAGVTDNGNGLTYSFDPVAAGIGTHTITYTFTDTNSCTNSASDTVEVFASPVVTFTALADLCIDAGTQTGLGGGTVTGGVYSGAGVTDDGNGLTYSFNPAAAGVGTHTITYTFTDGNSCTNSASDNVEVFALPTVTFTALADLCVDAGVQAGLGGGTATGGVYSGTGVTDDGNGMTYSFDPAAAGVGTHTITYTFTDGNSCTNSASDNVEVFALPTVTFTALADLCVDAGVQAGLGGGTATGGVYSGAGVTDDGNGMTYSFDPATAGIGIHTITYTYTNSNGCTNSASDDVEVFALPTVTFTAPAPDVCIEDAVVTGLGGGMPVGGVYNGTGVTDDGNGTTFSFDPTAAAPTGGNITVTYTFSDTNGCTNNANDTIFVDPVCCELIVDCVNIVDTPLSCRADLPPVDFDLPIITDSCGEVTQSALTIIPGNSGCPGDPVIISRTYFLRDKNGNTAECKQTFTVESTNNPTVTPASTTYSENLDANCEFIIPNYAALATSTADCGNATITQSPVAGTVISGVMDTTITLTATDFCGRTAMADIILTTVDATLPTVITKNITVQLNTSGNANINAAAIDDGSTDNCGIASYAVSPNAFTCANIGENTVILTITDINGNSNSEEAIVTVEDNIPPTVLINDITVQLDADGTATITAEQIDNGSFDNCGIKLISLFPVSQSFDCSNIGENQVKFLVIDTSNNVSAAFATVTVEDVIAPTVITQDITVQLDSDGLASITPEQIDNGSTDNCSIESLVLDISTFDCTAVGENTVTLTVTDVDGNSTSADAVVTVEDSIAPTVITQNITVELDANGTASITAEDIDNGSSDNCEIESIELDITTFDCTNVGENTVTLTVTDVNENTASGNAIVTVEDTIAPTVITQDITVELDANGTASITTEDIDNGSTDNCSIESITLDITTFDCTAIGENTVILTVTDVNGNTASGNATVTVEDATAPTVITQNITVELDANGTASITTENIDNGSSDNCDIESLELDITTFDCSTIGENTVILTVTDVNGNTASGNAIVTIEETTAPTVSCAAPFTLQLDETGSATITVEDINNGSSDNCGIESMSIDVTSFDCSNIGENSVTLTVTDTSGNTSTCTTIVTIAETTAPIVITQNISVELDSNGNATISPEDIDDGSFDACGIASMSLDQTTFNCPTLDAHTVTLTVIDNNGNTASEIALVTFTSDDMDSDGIADMCDDDLDGDGVNNNLDNCPTVANTNQADLDRNGIGDVCDQGELEIPKGFSPNGDGTNDEFIIAGLHKYPNNSIQIYNRYGNMVYESNNYQNYWDGVSSGKTRKLPAAPYFYVLSVNGGSKIVKGWVYINY</sequence>
<feature type="domain" description="HYR" evidence="3">
    <location>
        <begin position="953"/>
        <end position="1040"/>
    </location>
</feature>
<dbReference type="InterPro" id="IPR003410">
    <property type="entry name" value="HYR_dom"/>
</dbReference>
<dbReference type="Gene3D" id="2.60.40.10">
    <property type="entry name" value="Immunoglobulins"/>
    <property type="match status" value="1"/>
</dbReference>
<comment type="caution">
    <text evidence="4">The sequence shown here is derived from an EMBL/GenBank/DDBJ whole genome shotgun (WGS) entry which is preliminary data.</text>
</comment>
<evidence type="ECO:0000256" key="2">
    <source>
        <dbReference type="ARBA" id="ARBA00022737"/>
    </source>
</evidence>
<dbReference type="GO" id="GO:0007155">
    <property type="term" value="P:cell adhesion"/>
    <property type="evidence" value="ECO:0007669"/>
    <property type="project" value="InterPro"/>
</dbReference>
<dbReference type="PANTHER" id="PTHR24273">
    <property type="entry name" value="FI04643P-RELATED"/>
    <property type="match status" value="1"/>
</dbReference>
<feature type="domain" description="HYR" evidence="3">
    <location>
        <begin position="1603"/>
        <end position="1686"/>
    </location>
</feature>
<dbReference type="PANTHER" id="PTHR24273:SF32">
    <property type="entry name" value="HYALIN"/>
    <property type="match status" value="1"/>
</dbReference>
<keyword evidence="5" id="KW-1185">Reference proteome</keyword>
<dbReference type="OrthoDB" id="9805017at2"/>
<proteinExistence type="predicted"/>
<dbReference type="InterPro" id="IPR028974">
    <property type="entry name" value="TSP_type-3_rpt"/>
</dbReference>
<dbReference type="Pfam" id="PF02412">
    <property type="entry name" value="TSP_3"/>
    <property type="match status" value="1"/>
</dbReference>
<dbReference type="EMBL" id="QTTQ01000011">
    <property type="protein sequence ID" value="REE80358.1"/>
    <property type="molecule type" value="Genomic_DNA"/>
</dbReference>
<dbReference type="GO" id="GO:0005509">
    <property type="term" value="F:calcium ion binding"/>
    <property type="evidence" value="ECO:0007669"/>
    <property type="project" value="InterPro"/>
</dbReference>
<dbReference type="Proteomes" id="UP000256429">
    <property type="component" value="Unassembled WGS sequence"/>
</dbReference>
<protein>
    <submittedName>
        <fullName evidence="4">Gliding motility-associated-like protein</fullName>
    </submittedName>
</protein>